<sequence length="480" mass="50887">MLTTGVNMQNQAQSQEGVYQPQQQVIYTIQPPNPSGRVERFNGRASIRIGSLMIGFGVLSIALGGAAIGLYGTVYDIGTGIWCGLLFFILTGSFGIAAGRSKSKCLIIAFMVLSIVMVSIACLILLVNSSIGLANDVDYLKYQCNNEYDYHFCHSKGGGRVAINALLVLTSIIQAVLGFTSSAYCCKAVCCCNNSSGINMQNQVQSRVGAYQPQQQIIYTIQPPNPSGRVERFDGKASAIMGSLMIGFGILSIALGGAAIGLNASLFFIGTGIWCGLLFFILTGSFGIAAGRSKSKCLIITFMVLSIVMVSIACLTLLVNSSIGLANDVEYLKYQCNYEYNYHFCHTKGGRVAINALLVMASIIQAVLGITSSAYCCKAVCCCNNTSEPNTQHGHIIGQGQQGVPAMTTNGQQVIIVSGQPSNAAPISQMHATNQPGVHAINVSPGYNINVQQAPAYSASVPQAQAADGPPPQYTEKEKL</sequence>
<proteinExistence type="inferred from homology"/>
<organism evidence="8 9">
    <name type="scientific">Owenia fusiformis</name>
    <name type="common">Polychaete worm</name>
    <dbReference type="NCBI Taxonomy" id="6347"/>
    <lineage>
        <taxon>Eukaryota</taxon>
        <taxon>Metazoa</taxon>
        <taxon>Spiralia</taxon>
        <taxon>Lophotrochozoa</taxon>
        <taxon>Annelida</taxon>
        <taxon>Polychaeta</taxon>
        <taxon>Sedentaria</taxon>
        <taxon>Canalipalpata</taxon>
        <taxon>Sabellida</taxon>
        <taxon>Oweniida</taxon>
        <taxon>Oweniidae</taxon>
        <taxon>Owenia</taxon>
    </lineage>
</organism>
<feature type="transmembrane region" description="Helical" evidence="7">
    <location>
        <begin position="266"/>
        <end position="290"/>
    </location>
</feature>
<evidence type="ECO:0000256" key="4">
    <source>
        <dbReference type="ARBA" id="ARBA00022989"/>
    </source>
</evidence>
<evidence type="ECO:0000256" key="5">
    <source>
        <dbReference type="ARBA" id="ARBA00023136"/>
    </source>
</evidence>
<comment type="caution">
    <text evidence="8">The sequence shown here is derived from an EMBL/GenBank/DDBJ whole genome shotgun (WGS) entry which is preliminary data.</text>
</comment>
<name>A0A8S4NYK2_OWEFU</name>
<comment type="similarity">
    <text evidence="2">Belongs to the MS4A family.</text>
</comment>
<dbReference type="Pfam" id="PF04103">
    <property type="entry name" value="CD20"/>
    <property type="match status" value="2"/>
</dbReference>
<evidence type="ECO:0000256" key="1">
    <source>
        <dbReference type="ARBA" id="ARBA00004141"/>
    </source>
</evidence>
<keyword evidence="9" id="KW-1185">Reference proteome</keyword>
<feature type="transmembrane region" description="Helical" evidence="7">
    <location>
        <begin position="297"/>
        <end position="319"/>
    </location>
</feature>
<dbReference type="PANTHER" id="PTHR23320:SF165">
    <property type="entry name" value="MARVEL DOMAIN-CONTAINING PROTEIN"/>
    <property type="match status" value="1"/>
</dbReference>
<keyword evidence="3 7" id="KW-0812">Transmembrane</keyword>
<gene>
    <name evidence="8" type="ORF">OFUS_LOCUS12135</name>
</gene>
<reference evidence="8" key="1">
    <citation type="submission" date="2022-03" db="EMBL/GenBank/DDBJ databases">
        <authorList>
            <person name="Martin C."/>
        </authorList>
    </citation>
    <scope>NUCLEOTIDE SEQUENCE</scope>
</reference>
<evidence type="ECO:0000256" key="2">
    <source>
        <dbReference type="ARBA" id="ARBA00009565"/>
    </source>
</evidence>
<feature type="region of interest" description="Disordered" evidence="6">
    <location>
        <begin position="460"/>
        <end position="480"/>
    </location>
</feature>
<dbReference type="InterPro" id="IPR007237">
    <property type="entry name" value="CD20-like"/>
</dbReference>
<evidence type="ECO:0000256" key="3">
    <source>
        <dbReference type="ARBA" id="ARBA00022692"/>
    </source>
</evidence>
<feature type="transmembrane region" description="Helical" evidence="7">
    <location>
        <begin position="49"/>
        <end position="71"/>
    </location>
</feature>
<evidence type="ECO:0000313" key="8">
    <source>
        <dbReference type="EMBL" id="CAH1786189.1"/>
    </source>
</evidence>
<evidence type="ECO:0000256" key="6">
    <source>
        <dbReference type="SAM" id="MobiDB-lite"/>
    </source>
</evidence>
<accession>A0A8S4NYK2</accession>
<evidence type="ECO:0000256" key="7">
    <source>
        <dbReference type="SAM" id="Phobius"/>
    </source>
</evidence>
<dbReference type="PANTHER" id="PTHR23320">
    <property type="entry name" value="MEMBRANE-SPANNING 4-DOMAINS SUBFAMILY A MS4A -RELATED"/>
    <property type="match status" value="1"/>
</dbReference>
<dbReference type="GO" id="GO:0016020">
    <property type="term" value="C:membrane"/>
    <property type="evidence" value="ECO:0007669"/>
    <property type="project" value="UniProtKB-SubCell"/>
</dbReference>
<protein>
    <submittedName>
        <fullName evidence="8">Uncharacterized protein</fullName>
    </submittedName>
</protein>
<dbReference type="Proteomes" id="UP000749559">
    <property type="component" value="Unassembled WGS sequence"/>
</dbReference>
<feature type="transmembrane region" description="Helical" evidence="7">
    <location>
        <begin position="77"/>
        <end position="98"/>
    </location>
</feature>
<evidence type="ECO:0000313" key="9">
    <source>
        <dbReference type="Proteomes" id="UP000749559"/>
    </source>
</evidence>
<comment type="subcellular location">
    <subcellularLocation>
        <location evidence="1">Membrane</location>
        <topology evidence="1">Multi-pass membrane protein</topology>
    </subcellularLocation>
</comment>
<feature type="transmembrane region" description="Helical" evidence="7">
    <location>
        <begin position="105"/>
        <end position="127"/>
    </location>
</feature>
<dbReference type="InterPro" id="IPR030417">
    <property type="entry name" value="MS4A"/>
</dbReference>
<keyword evidence="5 7" id="KW-0472">Membrane</keyword>
<dbReference type="EMBL" id="CAIIXF020000006">
    <property type="protein sequence ID" value="CAH1786189.1"/>
    <property type="molecule type" value="Genomic_DNA"/>
</dbReference>
<dbReference type="AlphaFoldDB" id="A0A8S4NYK2"/>
<feature type="transmembrane region" description="Helical" evidence="7">
    <location>
        <begin position="239"/>
        <end position="260"/>
    </location>
</feature>
<feature type="transmembrane region" description="Helical" evidence="7">
    <location>
        <begin position="161"/>
        <end position="179"/>
    </location>
</feature>
<keyword evidence="4 7" id="KW-1133">Transmembrane helix</keyword>
<dbReference type="OrthoDB" id="10071849at2759"/>